<dbReference type="Proteomes" id="UP000277811">
    <property type="component" value="Unassembled WGS sequence"/>
</dbReference>
<dbReference type="NCBIfam" id="TIGR01587">
    <property type="entry name" value="cas3_core"/>
    <property type="match status" value="1"/>
</dbReference>
<reference evidence="12 13" key="1">
    <citation type="submission" date="2018-06" db="EMBL/GenBank/DDBJ databases">
        <authorList>
            <person name="Strepis N."/>
        </authorList>
    </citation>
    <scope>NUCLEOTIDE SEQUENCE [LARGE SCALE GENOMIC DNA]</scope>
    <source>
        <strain evidence="12">LUCI</strain>
    </source>
</reference>
<evidence type="ECO:0000313" key="12">
    <source>
        <dbReference type="EMBL" id="VBB06126.1"/>
    </source>
</evidence>
<sequence>MEHIFFAKSNPLQTIEEHTISALNLYEKLKLLYPDILSQKDWALLEDAILYHDLGKMDLKFQNRIREALKITVLRDEYQNIEPIPHNVLSCAFLDKRIMKKKHSNMGYEILVKAIYYHHHREFYLDEEAERYIETILPKYKEDFKWNYVILPDRLDTEVYTRIPFDSGKSYYNEMLRKYFIIKGLLNRIDYAASAGLESIEESCLEAGIGLSERVREMFKAKGHSLRPVQQYMLDNRERNLVVIAATGIGKTEASLLWLGDCKGFYTLPLKVSIDAIFKRIQKDINYTKVGLLHSDAISYHLQEQNDKDIDAAHNAYTCAKLLSKPLTITTIDQLFKFVFRYNGGEMPLATLAYSRLIIDEIQMYSQDLVAIILVAIKAITDLGGAFAIVTATFPPVLYNFMKKLEIPVKPPQKTFHSEFTKRHRIKLVIGADFDYDELLEMGSKKKVLIIANTVARAQRIYQNLKNQQGISVKLLHSSFIKIHRSILEDDIMQFATNSAEKRTPDTGIWVSTQIVEASLDIDFDVLFTEMCSIDSLLQRLGRIYRSRIYDLGEEPNIYILDGKNGRGKVVDPEIYDFSLKAVQKYDGQLLEESDANDIKQEMINMVYDPDNNPEILKSKYYQGIDERINMLMNLPMYEMDKKDVQKLFRAIETVTVIPEAIFDQMKQQGLIAQWQRDLENKEISNSQKQLIKNEILKYTINLSHVEQDGDAVKWDNELIYKKSKIYLYRGKYLFYEIQHTGDGLIRERSHNKSLQFASAEFL</sequence>
<evidence type="ECO:0000256" key="9">
    <source>
        <dbReference type="ARBA" id="ARBA00023118"/>
    </source>
</evidence>
<dbReference type="GO" id="GO:0003724">
    <property type="term" value="F:RNA helicase activity"/>
    <property type="evidence" value="ECO:0007669"/>
    <property type="project" value="TreeGrafter"/>
</dbReference>
<dbReference type="Gene3D" id="3.40.50.300">
    <property type="entry name" value="P-loop containing nucleotide triphosphate hydrolases"/>
    <property type="match status" value="2"/>
</dbReference>
<dbReference type="Pfam" id="PF00270">
    <property type="entry name" value="DEAD"/>
    <property type="match status" value="1"/>
</dbReference>
<feature type="domain" description="HD Cas3-type" evidence="11">
    <location>
        <begin position="8"/>
        <end position="192"/>
    </location>
</feature>
<dbReference type="GO" id="GO:0051607">
    <property type="term" value="P:defense response to virus"/>
    <property type="evidence" value="ECO:0007669"/>
    <property type="project" value="UniProtKB-KW"/>
</dbReference>
<dbReference type="OrthoDB" id="9810236at2"/>
<keyword evidence="9" id="KW-0051">Antiviral defense</keyword>
<evidence type="ECO:0000256" key="7">
    <source>
        <dbReference type="ARBA" id="ARBA00022806"/>
    </source>
</evidence>
<dbReference type="GO" id="GO:0016787">
    <property type="term" value="F:hydrolase activity"/>
    <property type="evidence" value="ECO:0007669"/>
    <property type="project" value="UniProtKB-KW"/>
</dbReference>
<keyword evidence="3" id="KW-0540">Nuclease</keyword>
<dbReference type="AlphaFoldDB" id="A0A498R0R3"/>
<dbReference type="PROSITE" id="PS51643">
    <property type="entry name" value="HD_CAS3"/>
    <property type="match status" value="1"/>
</dbReference>
<dbReference type="InterPro" id="IPR050079">
    <property type="entry name" value="DEAD_box_RNA_helicase"/>
</dbReference>
<proteinExistence type="inferred from homology"/>
<evidence type="ECO:0000256" key="3">
    <source>
        <dbReference type="ARBA" id="ARBA00022722"/>
    </source>
</evidence>
<comment type="similarity">
    <text evidence="10">Belongs to the DEAD box helicase family.</text>
</comment>
<dbReference type="SMART" id="SM00487">
    <property type="entry name" value="DEXDc"/>
    <property type="match status" value="1"/>
</dbReference>
<evidence type="ECO:0000256" key="2">
    <source>
        <dbReference type="ARBA" id="ARBA00009046"/>
    </source>
</evidence>
<evidence type="ECO:0000259" key="11">
    <source>
        <dbReference type="PROSITE" id="PS51643"/>
    </source>
</evidence>
<dbReference type="InterPro" id="IPR006474">
    <property type="entry name" value="Helicase_Cas3_CRISPR-ass_core"/>
</dbReference>
<evidence type="ECO:0000256" key="4">
    <source>
        <dbReference type="ARBA" id="ARBA00022723"/>
    </source>
</evidence>
<evidence type="ECO:0000256" key="10">
    <source>
        <dbReference type="ARBA" id="ARBA00038437"/>
    </source>
</evidence>
<dbReference type="InterPro" id="IPR001650">
    <property type="entry name" value="Helicase_C-like"/>
</dbReference>
<dbReference type="InterPro" id="IPR054712">
    <property type="entry name" value="Cas3-like_dom"/>
</dbReference>
<dbReference type="PANTHER" id="PTHR47959:SF16">
    <property type="entry name" value="CRISPR-ASSOCIATED NUCLEASE_HELICASE CAS3-RELATED"/>
    <property type="match status" value="1"/>
</dbReference>
<dbReference type="InterPro" id="IPR014001">
    <property type="entry name" value="Helicase_ATP-bd"/>
</dbReference>
<name>A0A498R0R3_9FIRM</name>
<dbReference type="NCBIfam" id="TIGR01596">
    <property type="entry name" value="cas3_HD"/>
    <property type="match status" value="1"/>
</dbReference>
<dbReference type="InterPro" id="IPR006483">
    <property type="entry name" value="CRISPR-assoc_Cas3_HD"/>
</dbReference>
<keyword evidence="13" id="KW-1185">Reference proteome</keyword>
<evidence type="ECO:0000313" key="13">
    <source>
        <dbReference type="Proteomes" id="UP000277811"/>
    </source>
</evidence>
<comment type="similarity">
    <text evidence="2">In the central section; belongs to the CRISPR-associated helicase Cas3 family.</text>
</comment>
<dbReference type="SUPFAM" id="SSF52540">
    <property type="entry name" value="P-loop containing nucleoside triphosphate hydrolases"/>
    <property type="match status" value="1"/>
</dbReference>
<dbReference type="GO" id="GO:0046872">
    <property type="term" value="F:metal ion binding"/>
    <property type="evidence" value="ECO:0007669"/>
    <property type="project" value="UniProtKB-KW"/>
</dbReference>
<evidence type="ECO:0000256" key="8">
    <source>
        <dbReference type="ARBA" id="ARBA00022840"/>
    </source>
</evidence>
<dbReference type="SMART" id="SM00490">
    <property type="entry name" value="HELICc"/>
    <property type="match status" value="1"/>
</dbReference>
<dbReference type="GO" id="GO:0003676">
    <property type="term" value="F:nucleic acid binding"/>
    <property type="evidence" value="ECO:0007669"/>
    <property type="project" value="InterPro"/>
</dbReference>
<organism evidence="12 13">
    <name type="scientific">Lucifera butyrica</name>
    <dbReference type="NCBI Taxonomy" id="1351585"/>
    <lineage>
        <taxon>Bacteria</taxon>
        <taxon>Bacillati</taxon>
        <taxon>Bacillota</taxon>
        <taxon>Negativicutes</taxon>
        <taxon>Veillonellales</taxon>
        <taxon>Veillonellaceae</taxon>
        <taxon>Lucifera</taxon>
    </lineage>
</organism>
<dbReference type="InterPro" id="IPR027417">
    <property type="entry name" value="P-loop_NTPase"/>
</dbReference>
<dbReference type="EMBL" id="UPPP01000061">
    <property type="protein sequence ID" value="VBB06126.1"/>
    <property type="molecule type" value="Genomic_DNA"/>
</dbReference>
<dbReference type="CDD" id="cd09641">
    <property type="entry name" value="Cas3''_I"/>
    <property type="match status" value="1"/>
</dbReference>
<gene>
    <name evidence="12" type="ORF">LUCI_1341</name>
</gene>
<keyword evidence="4" id="KW-0479">Metal-binding</keyword>
<dbReference type="InterPro" id="IPR011545">
    <property type="entry name" value="DEAD/DEAH_box_helicase_dom"/>
</dbReference>
<dbReference type="RefSeq" id="WP_122627081.1">
    <property type="nucleotide sequence ID" value="NZ_UPPP01000061.1"/>
</dbReference>
<accession>A0A498R0R3</accession>
<keyword evidence="8" id="KW-0067">ATP-binding</keyword>
<evidence type="ECO:0000256" key="1">
    <source>
        <dbReference type="ARBA" id="ARBA00006847"/>
    </source>
</evidence>
<comment type="similarity">
    <text evidence="1">In the N-terminal section; belongs to the CRISPR-associated nuclease Cas3-HD family.</text>
</comment>
<keyword evidence="7 12" id="KW-0347">Helicase</keyword>
<dbReference type="Gene3D" id="1.10.3210.30">
    <property type="match status" value="1"/>
</dbReference>
<evidence type="ECO:0000256" key="5">
    <source>
        <dbReference type="ARBA" id="ARBA00022741"/>
    </source>
</evidence>
<dbReference type="Pfam" id="PF22590">
    <property type="entry name" value="Cas3-like_C_2"/>
    <property type="match status" value="1"/>
</dbReference>
<keyword evidence="5" id="KW-0547">Nucleotide-binding</keyword>
<dbReference type="GO" id="GO:0005829">
    <property type="term" value="C:cytosol"/>
    <property type="evidence" value="ECO:0007669"/>
    <property type="project" value="TreeGrafter"/>
</dbReference>
<dbReference type="GO" id="GO:0004518">
    <property type="term" value="F:nuclease activity"/>
    <property type="evidence" value="ECO:0007669"/>
    <property type="project" value="UniProtKB-KW"/>
</dbReference>
<protein>
    <submittedName>
        <fullName evidence="12">Dead/deah box helicase</fullName>
    </submittedName>
</protein>
<dbReference type="InterPro" id="IPR038257">
    <property type="entry name" value="CRISPR-assoc_Cas3_HD_sf"/>
</dbReference>
<evidence type="ECO:0000256" key="6">
    <source>
        <dbReference type="ARBA" id="ARBA00022801"/>
    </source>
</evidence>
<dbReference type="GO" id="GO:0005524">
    <property type="term" value="F:ATP binding"/>
    <property type="evidence" value="ECO:0007669"/>
    <property type="project" value="UniProtKB-KW"/>
</dbReference>
<keyword evidence="6" id="KW-0378">Hydrolase</keyword>
<dbReference type="PANTHER" id="PTHR47959">
    <property type="entry name" value="ATP-DEPENDENT RNA HELICASE RHLE-RELATED"/>
    <property type="match status" value="1"/>
</dbReference>